<protein>
    <submittedName>
        <fullName evidence="1">Uncharacterized protein</fullName>
    </submittedName>
</protein>
<dbReference type="AlphaFoldDB" id="A0A9D5D876"/>
<gene>
    <name evidence="1" type="ORF">J5N97_005247</name>
</gene>
<organism evidence="1 2">
    <name type="scientific">Dioscorea zingiberensis</name>
    <dbReference type="NCBI Taxonomy" id="325984"/>
    <lineage>
        <taxon>Eukaryota</taxon>
        <taxon>Viridiplantae</taxon>
        <taxon>Streptophyta</taxon>
        <taxon>Embryophyta</taxon>
        <taxon>Tracheophyta</taxon>
        <taxon>Spermatophyta</taxon>
        <taxon>Magnoliopsida</taxon>
        <taxon>Liliopsida</taxon>
        <taxon>Dioscoreales</taxon>
        <taxon>Dioscoreaceae</taxon>
        <taxon>Dioscorea</taxon>
    </lineage>
</organism>
<evidence type="ECO:0000313" key="2">
    <source>
        <dbReference type="Proteomes" id="UP001085076"/>
    </source>
</evidence>
<accession>A0A9D5D876</accession>
<comment type="caution">
    <text evidence="1">The sequence shown here is derived from an EMBL/GenBank/DDBJ whole genome shotgun (WGS) entry which is preliminary data.</text>
</comment>
<dbReference type="Proteomes" id="UP001085076">
    <property type="component" value="Miscellaneous, Linkage group lg01"/>
</dbReference>
<keyword evidence="2" id="KW-1185">Reference proteome</keyword>
<sequence>MRYCSIDPSALTDLEQPPCNTVQYLLLGPCKSSSKEEFQGIIEVLLWVLQSGSIVQKAGATTFHSN</sequence>
<reference evidence="1" key="1">
    <citation type="submission" date="2021-03" db="EMBL/GenBank/DDBJ databases">
        <authorList>
            <person name="Li Z."/>
            <person name="Yang C."/>
        </authorList>
    </citation>
    <scope>NUCLEOTIDE SEQUENCE</scope>
    <source>
        <strain evidence="1">Dzin_1.0</strain>
        <tissue evidence="1">Leaf</tissue>
    </source>
</reference>
<name>A0A9D5D876_9LILI</name>
<proteinExistence type="predicted"/>
<dbReference type="EMBL" id="JAGGNH010000001">
    <property type="protein sequence ID" value="KAJ0986891.1"/>
    <property type="molecule type" value="Genomic_DNA"/>
</dbReference>
<reference evidence="1" key="2">
    <citation type="journal article" date="2022" name="Hortic Res">
        <title>The genome of Dioscorea zingiberensis sheds light on the biosynthesis, origin and evolution of the medicinally important diosgenin saponins.</title>
        <authorList>
            <person name="Li Y."/>
            <person name="Tan C."/>
            <person name="Li Z."/>
            <person name="Guo J."/>
            <person name="Li S."/>
            <person name="Chen X."/>
            <person name="Wang C."/>
            <person name="Dai X."/>
            <person name="Yang H."/>
            <person name="Song W."/>
            <person name="Hou L."/>
            <person name="Xu J."/>
            <person name="Tong Z."/>
            <person name="Xu A."/>
            <person name="Yuan X."/>
            <person name="Wang W."/>
            <person name="Yang Q."/>
            <person name="Chen L."/>
            <person name="Sun Z."/>
            <person name="Wang K."/>
            <person name="Pan B."/>
            <person name="Chen J."/>
            <person name="Bao Y."/>
            <person name="Liu F."/>
            <person name="Qi X."/>
            <person name="Gang D.R."/>
            <person name="Wen J."/>
            <person name="Li J."/>
        </authorList>
    </citation>
    <scope>NUCLEOTIDE SEQUENCE</scope>
    <source>
        <strain evidence="1">Dzin_1.0</strain>
    </source>
</reference>
<evidence type="ECO:0000313" key="1">
    <source>
        <dbReference type="EMBL" id="KAJ0986891.1"/>
    </source>
</evidence>